<dbReference type="AlphaFoldDB" id="A0A6M1T561"/>
<comment type="caution">
    <text evidence="1">The sequence shown here is derived from an EMBL/GenBank/DDBJ whole genome shotgun (WGS) entry which is preliminary data.</text>
</comment>
<evidence type="ECO:0000313" key="1">
    <source>
        <dbReference type="EMBL" id="NGP87081.1"/>
    </source>
</evidence>
<reference evidence="1 2" key="1">
    <citation type="submission" date="2020-02" db="EMBL/GenBank/DDBJ databases">
        <title>Aliifodinibius halophilus 2W32, complete genome.</title>
        <authorList>
            <person name="Li Y."/>
            <person name="Wu S."/>
        </authorList>
    </citation>
    <scope>NUCLEOTIDE SEQUENCE [LARGE SCALE GENOMIC DNA]</scope>
    <source>
        <strain evidence="1 2">2W32</strain>
    </source>
</reference>
<dbReference type="RefSeq" id="WP_165265515.1">
    <property type="nucleotide sequence ID" value="NZ_JAALLS010000002.1"/>
</dbReference>
<accession>A0A6M1T561</accession>
<organism evidence="1 2">
    <name type="scientific">Fodinibius halophilus</name>
    <dbReference type="NCBI Taxonomy" id="1736908"/>
    <lineage>
        <taxon>Bacteria</taxon>
        <taxon>Pseudomonadati</taxon>
        <taxon>Balneolota</taxon>
        <taxon>Balneolia</taxon>
        <taxon>Balneolales</taxon>
        <taxon>Balneolaceae</taxon>
        <taxon>Fodinibius</taxon>
    </lineage>
</organism>
<sequence>MPDFKIIPIPASVAHHIRTTMQDRYGHSLEVTQSEEDHNNPCRLCLEDTHKGDEQILFSYSPFAENDDPYAEVGPIYIHKECAGPYQEVHTFPPDIRARPWLTVRGYNADHAIHTAQLTKGEEIELAIGDVFSDPEVSYIHVRHGTYGCYLMRIERVN</sequence>
<proteinExistence type="predicted"/>
<dbReference type="EMBL" id="JAALLS010000002">
    <property type="protein sequence ID" value="NGP87081.1"/>
    <property type="molecule type" value="Genomic_DNA"/>
</dbReference>
<gene>
    <name evidence="1" type="ORF">G3569_01840</name>
</gene>
<dbReference type="Proteomes" id="UP000479132">
    <property type="component" value="Unassembled WGS sequence"/>
</dbReference>
<dbReference type="InterPro" id="IPR009593">
    <property type="entry name" value="DUF1203"/>
</dbReference>
<name>A0A6M1T561_9BACT</name>
<dbReference type="Pfam" id="PF06718">
    <property type="entry name" value="DUF1203"/>
    <property type="match status" value="1"/>
</dbReference>
<dbReference type="PIRSF" id="PIRSF034110">
    <property type="entry name" value="DUF1203"/>
    <property type="match status" value="1"/>
</dbReference>
<evidence type="ECO:0000313" key="2">
    <source>
        <dbReference type="Proteomes" id="UP000479132"/>
    </source>
</evidence>
<keyword evidence="2" id="KW-1185">Reference proteome</keyword>
<protein>
    <submittedName>
        <fullName evidence="1">DUF1203 domain-containing protein</fullName>
    </submittedName>
</protein>